<evidence type="ECO:0000256" key="2">
    <source>
        <dbReference type="ARBA" id="ARBA00022448"/>
    </source>
</evidence>
<dbReference type="InterPro" id="IPR035906">
    <property type="entry name" value="MetI-like_sf"/>
</dbReference>
<feature type="domain" description="ABC transmembrane type-1" evidence="8">
    <location>
        <begin position="484"/>
        <end position="663"/>
    </location>
</feature>
<accession>A3K4U2</accession>
<feature type="transmembrane region" description="Helical" evidence="7">
    <location>
        <begin position="296"/>
        <end position="320"/>
    </location>
</feature>
<dbReference type="PROSITE" id="PS50928">
    <property type="entry name" value="ABC_TM1"/>
    <property type="match status" value="2"/>
</dbReference>
<feature type="transmembrane region" description="Helical" evidence="7">
    <location>
        <begin position="174"/>
        <end position="196"/>
    </location>
</feature>
<dbReference type="Pfam" id="PF00528">
    <property type="entry name" value="BPD_transp_1"/>
    <property type="match status" value="2"/>
</dbReference>
<feature type="transmembrane region" description="Helical" evidence="7">
    <location>
        <begin position="369"/>
        <end position="392"/>
    </location>
</feature>
<name>A3K4U2_SAGS3</name>
<keyword evidence="10" id="KW-1185">Reference proteome</keyword>
<comment type="similarity">
    <text evidence="7">Belongs to the binding-protein-dependent transport system permease family.</text>
</comment>
<dbReference type="eggNOG" id="COG4176">
    <property type="taxonomic scope" value="Bacteria"/>
</dbReference>
<feature type="transmembrane region" description="Helical" evidence="7">
    <location>
        <begin position="124"/>
        <end position="143"/>
    </location>
</feature>
<protein>
    <submittedName>
        <fullName evidence="9">ABC transporter permease protein</fullName>
    </submittedName>
</protein>
<evidence type="ECO:0000256" key="5">
    <source>
        <dbReference type="ARBA" id="ARBA00022989"/>
    </source>
</evidence>
<feature type="transmembrane region" description="Helical" evidence="7">
    <location>
        <begin position="217"/>
        <end position="243"/>
    </location>
</feature>
<feature type="transmembrane region" description="Helical" evidence="7">
    <location>
        <begin position="438"/>
        <end position="458"/>
    </location>
</feature>
<feature type="domain" description="ABC transmembrane type-1" evidence="8">
    <location>
        <begin position="166"/>
        <end position="349"/>
    </location>
</feature>
<evidence type="ECO:0000256" key="4">
    <source>
        <dbReference type="ARBA" id="ARBA00022692"/>
    </source>
</evidence>
<dbReference type="RefSeq" id="WP_005859803.1">
    <property type="nucleotide sequence ID" value="NZ_AAYA01000007.1"/>
</dbReference>
<dbReference type="GO" id="GO:0043190">
    <property type="term" value="C:ATP-binding cassette (ABC) transporter complex"/>
    <property type="evidence" value="ECO:0007669"/>
    <property type="project" value="TreeGrafter"/>
</dbReference>
<proteinExistence type="inferred from homology"/>
<evidence type="ECO:0000256" key="1">
    <source>
        <dbReference type="ARBA" id="ARBA00004651"/>
    </source>
</evidence>
<dbReference type="CDD" id="cd06261">
    <property type="entry name" value="TM_PBP2"/>
    <property type="match status" value="2"/>
</dbReference>
<feature type="transmembrane region" description="Helical" evidence="7">
    <location>
        <begin position="533"/>
        <end position="556"/>
    </location>
</feature>
<comment type="subcellular location">
    <subcellularLocation>
        <location evidence="1 7">Cell membrane</location>
        <topology evidence="1 7">Multi-pass membrane protein</topology>
    </subcellularLocation>
</comment>
<sequence length="670" mass="71087">MSRSIFSAFTANAPRAFIGSKRLSRVRAGSAASLLPRALFAIGLALCLAPMVGLDLPEALSTVPDAFVPPFLEWSGRAVTYVAKEAAIFGVEVNQITRGFARVFLYPMQFLQGVLVKGLTVGGVTLPPLPWLSIILVAGLAGLKLGGWKLAGLVSAAFLYALLFDLWAPTMLTLSSVIVSVIVGTIMGTLLGIAVFRQPWLEKIFTPVYDIMQTVPIFAYLVPILYLFGFGPVGAMIATVIYATPPMARVVTLALQEVPPSIREASAMAGTTPWQSMWLVLLPSCRAKLLVGINQLIMLSLVVVIIASVIGADGLGAVVLQALQSLRIGNGVEAGAAIVLLAIALDRLGRAAATQVPNRQVARYLRGPTFGMALLVALAGPALLQVALPWVVSFPDWASLSMASHWDDLVLAINESWSEELRAFKTATFIWLLKPAKLLALSVPWSGAVIAVGALAYILQGWRLALPCVLMMLFVATSGLWVQAQLTTYLLAASVLPSLLIGIPLGILCVAYPKVDAVMSWVIDTVQTLPTFVYIIPVIMFLGSGDFAALIAIVAYSWTPAARYTAAALRNIPAAVTEVADMSGASAWQRLVWVRLPVARSGLILAVNQTIMMAFGVLVITALIGTKGLEAEALVSLSKADPGRGIVAGAAMVCLAIIADRLLRASLAKR</sequence>
<keyword evidence="4 7" id="KW-0812">Transmembrane</keyword>
<evidence type="ECO:0000256" key="7">
    <source>
        <dbReference type="RuleBase" id="RU363032"/>
    </source>
</evidence>
<organism evidence="9 10">
    <name type="scientific">Sagittula stellata (strain ATCC 700073 / DSM 11524 / E-37)</name>
    <dbReference type="NCBI Taxonomy" id="388399"/>
    <lineage>
        <taxon>Bacteria</taxon>
        <taxon>Pseudomonadati</taxon>
        <taxon>Pseudomonadota</taxon>
        <taxon>Alphaproteobacteria</taxon>
        <taxon>Rhodobacterales</taxon>
        <taxon>Roseobacteraceae</taxon>
        <taxon>Sagittula</taxon>
    </lineage>
</organism>
<evidence type="ECO:0000256" key="3">
    <source>
        <dbReference type="ARBA" id="ARBA00022475"/>
    </source>
</evidence>
<feature type="transmembrane region" description="Helical" evidence="7">
    <location>
        <begin position="489"/>
        <end position="513"/>
    </location>
</feature>
<reference evidence="9 10" key="1">
    <citation type="submission" date="2006-06" db="EMBL/GenBank/DDBJ databases">
        <authorList>
            <person name="Moran M.A."/>
            <person name="Ferriera S."/>
            <person name="Johnson J."/>
            <person name="Kravitz S."/>
            <person name="Beeson K."/>
            <person name="Sutton G."/>
            <person name="Rogers Y.-H."/>
            <person name="Friedman R."/>
            <person name="Frazier M."/>
            <person name="Venter J.C."/>
        </authorList>
    </citation>
    <scope>NUCLEOTIDE SEQUENCE [LARGE SCALE GENOMIC DNA]</scope>
    <source>
        <strain evidence="9 10">E-37</strain>
    </source>
</reference>
<feature type="transmembrane region" description="Helical" evidence="7">
    <location>
        <begin position="150"/>
        <end position="168"/>
    </location>
</feature>
<keyword evidence="6 7" id="KW-0472">Membrane</keyword>
<evidence type="ECO:0000256" key="6">
    <source>
        <dbReference type="ARBA" id="ARBA00023136"/>
    </source>
</evidence>
<dbReference type="PANTHER" id="PTHR47737">
    <property type="entry name" value="GLYCINE BETAINE/PROLINE BETAINE TRANSPORT SYSTEM PERMEASE PROTEIN PROW"/>
    <property type="match status" value="1"/>
</dbReference>
<dbReference type="AlphaFoldDB" id="A3K4U2"/>
<keyword evidence="2 7" id="KW-0813">Transport</keyword>
<dbReference type="PANTHER" id="PTHR47737:SF1">
    <property type="entry name" value="GLYCINE BETAINE_PROLINE BETAINE TRANSPORT SYSTEM PERMEASE PROTEIN PROW"/>
    <property type="match status" value="1"/>
</dbReference>
<evidence type="ECO:0000313" key="9">
    <source>
        <dbReference type="EMBL" id="EBA07991.1"/>
    </source>
</evidence>
<dbReference type="SUPFAM" id="SSF161098">
    <property type="entry name" value="MetI-like"/>
    <property type="match status" value="2"/>
</dbReference>
<dbReference type="OrthoDB" id="9815258at2"/>
<dbReference type="Proteomes" id="UP000005713">
    <property type="component" value="Unassembled WGS sequence"/>
</dbReference>
<dbReference type="Gene3D" id="1.10.3720.10">
    <property type="entry name" value="MetI-like"/>
    <property type="match status" value="2"/>
</dbReference>
<feature type="transmembrane region" description="Helical" evidence="7">
    <location>
        <begin position="603"/>
        <end position="625"/>
    </location>
</feature>
<keyword evidence="5 7" id="KW-1133">Transmembrane helix</keyword>
<evidence type="ECO:0000259" key="8">
    <source>
        <dbReference type="PROSITE" id="PS50928"/>
    </source>
</evidence>
<keyword evidence="3" id="KW-1003">Cell membrane</keyword>
<feature type="transmembrane region" description="Helical" evidence="7">
    <location>
        <begin position="332"/>
        <end position="349"/>
    </location>
</feature>
<feature type="transmembrane region" description="Helical" evidence="7">
    <location>
        <begin position="645"/>
        <end position="663"/>
    </location>
</feature>
<dbReference type="GO" id="GO:0005275">
    <property type="term" value="F:amine transmembrane transporter activity"/>
    <property type="evidence" value="ECO:0007669"/>
    <property type="project" value="TreeGrafter"/>
</dbReference>
<dbReference type="InterPro" id="IPR000515">
    <property type="entry name" value="MetI-like"/>
</dbReference>
<dbReference type="GO" id="GO:0031460">
    <property type="term" value="P:glycine betaine transport"/>
    <property type="evidence" value="ECO:0007669"/>
    <property type="project" value="TreeGrafter"/>
</dbReference>
<comment type="caution">
    <text evidence="9">The sequence shown here is derived from an EMBL/GenBank/DDBJ whole genome shotgun (WGS) entry which is preliminary data.</text>
</comment>
<dbReference type="EMBL" id="AAYA01000007">
    <property type="protein sequence ID" value="EBA07991.1"/>
    <property type="molecule type" value="Genomic_DNA"/>
</dbReference>
<feature type="transmembrane region" description="Helical" evidence="7">
    <location>
        <begin position="34"/>
        <end position="54"/>
    </location>
</feature>
<dbReference type="GO" id="GO:0015871">
    <property type="term" value="P:choline transport"/>
    <property type="evidence" value="ECO:0007669"/>
    <property type="project" value="TreeGrafter"/>
</dbReference>
<gene>
    <name evidence="9" type="ORF">SSE37_02020</name>
</gene>
<feature type="transmembrane region" description="Helical" evidence="7">
    <location>
        <begin position="464"/>
        <end position="482"/>
    </location>
</feature>
<evidence type="ECO:0000313" key="10">
    <source>
        <dbReference type="Proteomes" id="UP000005713"/>
    </source>
</evidence>
<dbReference type="GO" id="GO:0015226">
    <property type="term" value="F:carnitine transmembrane transporter activity"/>
    <property type="evidence" value="ECO:0007669"/>
    <property type="project" value="TreeGrafter"/>
</dbReference>